<comment type="caution">
    <text evidence="6">The sequence shown here is derived from an EMBL/GenBank/DDBJ whole genome shotgun (WGS) entry which is preliminary data.</text>
</comment>
<evidence type="ECO:0000256" key="2">
    <source>
        <dbReference type="ARBA" id="ARBA00022729"/>
    </source>
</evidence>
<dbReference type="PROSITE" id="PS50887">
    <property type="entry name" value="GGDEF"/>
    <property type="match status" value="1"/>
</dbReference>
<accession>A0AAE3L1Y5</accession>
<dbReference type="GO" id="GO:0071111">
    <property type="term" value="F:cyclic-guanylate-specific phosphodiesterase activity"/>
    <property type="evidence" value="ECO:0007669"/>
    <property type="project" value="InterPro"/>
</dbReference>
<dbReference type="SUPFAM" id="SSF53850">
    <property type="entry name" value="Periplasmic binding protein-like II"/>
    <property type="match status" value="1"/>
</dbReference>
<dbReference type="PROSITE" id="PS50883">
    <property type="entry name" value="EAL"/>
    <property type="match status" value="1"/>
</dbReference>
<evidence type="ECO:0000256" key="3">
    <source>
        <dbReference type="SAM" id="Phobius"/>
    </source>
</evidence>
<dbReference type="RefSeq" id="WP_259056822.1">
    <property type="nucleotide sequence ID" value="NZ_JANUCT010000018.1"/>
</dbReference>
<evidence type="ECO:0000256" key="1">
    <source>
        <dbReference type="ARBA" id="ARBA00010333"/>
    </source>
</evidence>
<dbReference type="SMART" id="SM00052">
    <property type="entry name" value="EAL"/>
    <property type="match status" value="1"/>
</dbReference>
<proteinExistence type="inferred from homology"/>
<dbReference type="Pfam" id="PF00990">
    <property type="entry name" value="GGDEF"/>
    <property type="match status" value="1"/>
</dbReference>
<reference evidence="6" key="1">
    <citation type="submission" date="2022-08" db="EMBL/GenBank/DDBJ databases">
        <title>Genomic Encyclopedia of Type Strains, Phase III (KMG-III): the genomes of soil and plant-associated and newly described type strains.</title>
        <authorList>
            <person name="Whitman W."/>
        </authorList>
    </citation>
    <scope>NUCLEOTIDE SEQUENCE</scope>
    <source>
        <strain evidence="6">HMT 1</strain>
    </source>
</reference>
<keyword evidence="3" id="KW-1133">Transmembrane helix</keyword>
<keyword evidence="3" id="KW-0472">Membrane</keyword>
<dbReference type="CDD" id="cd01948">
    <property type="entry name" value="EAL"/>
    <property type="match status" value="1"/>
</dbReference>
<dbReference type="Gene3D" id="3.20.20.450">
    <property type="entry name" value="EAL domain"/>
    <property type="match status" value="1"/>
</dbReference>
<organism evidence="6 7">
    <name type="scientific">Methylohalomonas lacus</name>
    <dbReference type="NCBI Taxonomy" id="398773"/>
    <lineage>
        <taxon>Bacteria</taxon>
        <taxon>Pseudomonadati</taxon>
        <taxon>Pseudomonadota</taxon>
        <taxon>Gammaproteobacteria</taxon>
        <taxon>Methylohalomonadales</taxon>
        <taxon>Methylohalomonadaceae</taxon>
        <taxon>Methylohalomonas</taxon>
    </lineage>
</organism>
<comment type="similarity">
    <text evidence="1">Belongs to the bacterial solute-binding protein 3 family.</text>
</comment>
<dbReference type="SUPFAM" id="SSF55073">
    <property type="entry name" value="Nucleotide cyclase"/>
    <property type="match status" value="1"/>
</dbReference>
<dbReference type="Gene3D" id="3.30.70.270">
    <property type="match status" value="1"/>
</dbReference>
<dbReference type="Pfam" id="PF00563">
    <property type="entry name" value="EAL"/>
    <property type="match status" value="1"/>
</dbReference>
<evidence type="ECO:0000259" key="5">
    <source>
        <dbReference type="PROSITE" id="PS50887"/>
    </source>
</evidence>
<dbReference type="PANTHER" id="PTHR33121:SF70">
    <property type="entry name" value="SIGNALING PROTEIN YKOW"/>
    <property type="match status" value="1"/>
</dbReference>
<gene>
    <name evidence="6" type="ORF">J2T55_002291</name>
</gene>
<dbReference type="InterPro" id="IPR001633">
    <property type="entry name" value="EAL_dom"/>
</dbReference>
<dbReference type="PANTHER" id="PTHR33121">
    <property type="entry name" value="CYCLIC DI-GMP PHOSPHODIESTERASE PDEF"/>
    <property type="match status" value="1"/>
</dbReference>
<evidence type="ECO:0000313" key="7">
    <source>
        <dbReference type="Proteomes" id="UP001204445"/>
    </source>
</evidence>
<keyword evidence="7" id="KW-1185">Reference proteome</keyword>
<keyword evidence="3" id="KW-0812">Transmembrane</keyword>
<evidence type="ECO:0000259" key="4">
    <source>
        <dbReference type="PROSITE" id="PS50883"/>
    </source>
</evidence>
<dbReference type="InterPro" id="IPR035919">
    <property type="entry name" value="EAL_sf"/>
</dbReference>
<feature type="domain" description="EAL" evidence="4">
    <location>
        <begin position="456"/>
        <end position="706"/>
    </location>
</feature>
<dbReference type="SUPFAM" id="SSF141868">
    <property type="entry name" value="EAL domain-like"/>
    <property type="match status" value="1"/>
</dbReference>
<dbReference type="InterPro" id="IPR029787">
    <property type="entry name" value="Nucleotide_cyclase"/>
</dbReference>
<dbReference type="SMART" id="SM00267">
    <property type="entry name" value="GGDEF"/>
    <property type="match status" value="1"/>
</dbReference>
<feature type="domain" description="GGDEF" evidence="5">
    <location>
        <begin position="321"/>
        <end position="448"/>
    </location>
</feature>
<name>A0AAE3L1Y5_9GAMM</name>
<dbReference type="Proteomes" id="UP001204445">
    <property type="component" value="Unassembled WGS sequence"/>
</dbReference>
<dbReference type="Gene3D" id="3.40.190.10">
    <property type="entry name" value="Periplasmic binding protein-like II"/>
    <property type="match status" value="2"/>
</dbReference>
<dbReference type="InterPro" id="IPR001638">
    <property type="entry name" value="Solute-binding_3/MltF_N"/>
</dbReference>
<feature type="transmembrane region" description="Helical" evidence="3">
    <location>
        <begin position="238"/>
        <end position="257"/>
    </location>
</feature>
<dbReference type="InterPro" id="IPR018313">
    <property type="entry name" value="SBP_3_CS"/>
</dbReference>
<dbReference type="InterPro" id="IPR043128">
    <property type="entry name" value="Rev_trsase/Diguanyl_cyclase"/>
</dbReference>
<dbReference type="InterPro" id="IPR050706">
    <property type="entry name" value="Cyclic-di-GMP_PDE-like"/>
</dbReference>
<dbReference type="Pfam" id="PF00497">
    <property type="entry name" value="SBP_bac_3"/>
    <property type="match status" value="1"/>
</dbReference>
<protein>
    <submittedName>
        <fullName evidence="6">EAL domain-containing protein (Putative c-di-GMP-specific phosphodiesterase class I)/ABC-type amino acid transport substrate-binding protein/GGDEF domain-containing protein</fullName>
    </submittedName>
</protein>
<dbReference type="EMBL" id="JANUCT010000018">
    <property type="protein sequence ID" value="MCS3904255.1"/>
    <property type="molecule type" value="Genomic_DNA"/>
</dbReference>
<dbReference type="PROSITE" id="PS01039">
    <property type="entry name" value="SBP_BACTERIAL_3"/>
    <property type="match status" value="1"/>
</dbReference>
<evidence type="ECO:0000313" key="6">
    <source>
        <dbReference type="EMBL" id="MCS3904255.1"/>
    </source>
</evidence>
<dbReference type="AlphaFoldDB" id="A0AAE3L1Y5"/>
<sequence>MAADTRTVVFGGASEYRPHYFLDEQGQARGFDVDLFRALADKAGWNTEYRLGDWGAIQQALEQGDIDVAPMFISEQRRDRFLFSTPFYTMSHRLFGIRGRDSRPSLYDLGNSRVASEQAGYGWHELQRVLDSEQVVATDSQAAAMQKVARGEVDYALVASDIGYSIIERQGLTNVVALSPPLLPVNYAFAINRDRPELVSEMNRHMESLRREGVLDELQAAWFNPADQAGWYEAWIKFRWLVLPLLMLLGLAVFQLWRWRYKLLQSLRLAESESQRRHAAEQRAEKMALYDELTGLPMTSFFREYLEDAVTHAGRNNQSLTVAVLTLLDMETIQQIAGYRVFDELIQLEAKALSREHKGFMAVLGRGQFGFIFEQDGELDKSAAQMQNLIDIASDSYEVQKIPIEPQVACGIATFPDHGHDAQQVYRAAELSMTMARIRRQPILYYEPAFEPDSRNLTLMGDLNKALQSNALSWVYQPKYCLTQSRVTGAEMLVRWQHPRHGWLSPGLFIPLAEKTGLIKSLTRSALHQAIQTVRDWGADGFDWKISVNVSGNDLADPQIVSEIIDGLDGYADLLTLEVTETAIMQDVELIIRHVEKLQAAGLKISLDDYGTGYSSLAYLKQLNFDEIKLDMSFVRNMRYLERDQKITNGSIQMGHELGATIVAEGVEDVETGMLLKKLNCDTLQGFGIGKPMSLDKFINFAKSYTLHEHSKPA</sequence>
<dbReference type="SMART" id="SM00062">
    <property type="entry name" value="PBPb"/>
    <property type="match status" value="1"/>
</dbReference>
<dbReference type="InterPro" id="IPR000160">
    <property type="entry name" value="GGDEF_dom"/>
</dbReference>
<dbReference type="CDD" id="cd13704">
    <property type="entry name" value="PBP2_HisK"/>
    <property type="match status" value="1"/>
</dbReference>
<keyword evidence="2" id="KW-0732">Signal</keyword>